<dbReference type="EMBL" id="CP032364">
    <property type="protein sequence ID" value="AYB00203.1"/>
    <property type="molecule type" value="Genomic_DNA"/>
</dbReference>
<dbReference type="KEGG" id="lua:D4A81_09800"/>
<protein>
    <submittedName>
        <fullName evidence="1">Phage tail protein I</fullName>
    </submittedName>
</protein>
<proteinExistence type="predicted"/>
<name>A0A385Q1K2_9FIRM</name>
<evidence type="ECO:0000313" key="1">
    <source>
        <dbReference type="EMBL" id="AYB00203.1"/>
    </source>
</evidence>
<evidence type="ECO:0000313" key="2">
    <source>
        <dbReference type="Proteomes" id="UP000265562"/>
    </source>
</evidence>
<gene>
    <name evidence="1" type="ORF">D4A81_09800</name>
</gene>
<dbReference type="OrthoDB" id="90759at2"/>
<dbReference type="InterPro" id="IPR006521">
    <property type="entry name" value="Tail_protein_I"/>
</dbReference>
<dbReference type="Proteomes" id="UP000265562">
    <property type="component" value="Chromosome"/>
</dbReference>
<dbReference type="AlphaFoldDB" id="A0A385Q1K2"/>
<keyword evidence="2" id="KW-1185">Reference proteome</keyword>
<dbReference type="Pfam" id="PF09684">
    <property type="entry name" value="Tail_P2_I"/>
    <property type="match status" value="1"/>
</dbReference>
<sequence>MEALKVIDIFNSHIVDVLPHKFKSDPEVLALSYAVSTILNKYFHSLSKSMVISGIDNLSEEVLDLRAIELDIPYYTSDMDIETKRKLVKSAIALYKKAGTKASIRAVVQTVLGNGEVIEWDKFNGVPGSFKIVTSGSSDTEALQELTKIIKKIKNASATLIAVERIIDIKAAVYIGGLVQSVTIQSVR</sequence>
<dbReference type="NCBIfam" id="TIGR01634">
    <property type="entry name" value="tail_P2_I"/>
    <property type="match status" value="1"/>
</dbReference>
<reference evidence="1 2" key="1">
    <citation type="submission" date="2018-09" db="EMBL/GenBank/DDBJ databases">
        <title>Genome sequencing of Lachnoanaerobaculum umeaense DSM 23576.</title>
        <authorList>
            <person name="Kook J.-K."/>
            <person name="Park S.-N."/>
            <person name="Lim Y.K."/>
        </authorList>
    </citation>
    <scope>NUCLEOTIDE SEQUENCE [LARGE SCALE GENOMIC DNA]</scope>
    <source>
        <strain evidence="2">DSM 23576 \ CCUG 58757</strain>
    </source>
</reference>
<organism evidence="1 2">
    <name type="scientific">Lachnoanaerobaculum umeaense</name>
    <dbReference type="NCBI Taxonomy" id="617123"/>
    <lineage>
        <taxon>Bacteria</taxon>
        <taxon>Bacillati</taxon>
        <taxon>Bacillota</taxon>
        <taxon>Clostridia</taxon>
        <taxon>Lachnospirales</taxon>
        <taxon>Lachnospiraceae</taxon>
        <taxon>Lachnoanaerobaculum</taxon>
    </lineage>
</organism>
<accession>A0A385Q1K2</accession>